<evidence type="ECO:0000313" key="5">
    <source>
        <dbReference type="Proteomes" id="UP001329430"/>
    </source>
</evidence>
<keyword evidence="5" id="KW-1185">Reference proteome</keyword>
<evidence type="ECO:0000259" key="3">
    <source>
        <dbReference type="PROSITE" id="PS50240"/>
    </source>
</evidence>
<dbReference type="Proteomes" id="UP001329430">
    <property type="component" value="Chromosome 1"/>
</dbReference>
<organism evidence="4 5">
    <name type="scientific">Pyrocoelia pectoralis</name>
    <dbReference type="NCBI Taxonomy" id="417401"/>
    <lineage>
        <taxon>Eukaryota</taxon>
        <taxon>Metazoa</taxon>
        <taxon>Ecdysozoa</taxon>
        <taxon>Arthropoda</taxon>
        <taxon>Hexapoda</taxon>
        <taxon>Insecta</taxon>
        <taxon>Pterygota</taxon>
        <taxon>Neoptera</taxon>
        <taxon>Endopterygota</taxon>
        <taxon>Coleoptera</taxon>
        <taxon>Polyphaga</taxon>
        <taxon>Elateriformia</taxon>
        <taxon>Elateroidea</taxon>
        <taxon>Lampyridae</taxon>
        <taxon>Lampyrinae</taxon>
        <taxon>Pyrocoelia</taxon>
    </lineage>
</organism>
<evidence type="ECO:0000256" key="2">
    <source>
        <dbReference type="SAM" id="SignalP"/>
    </source>
</evidence>
<dbReference type="PROSITE" id="PS50240">
    <property type="entry name" value="TRYPSIN_DOM"/>
    <property type="match status" value="1"/>
</dbReference>
<dbReference type="PANTHER" id="PTHR24252:SF7">
    <property type="entry name" value="HYALIN"/>
    <property type="match status" value="1"/>
</dbReference>
<dbReference type="SMART" id="SM00020">
    <property type="entry name" value="Tryp_SPc"/>
    <property type="match status" value="1"/>
</dbReference>
<feature type="signal peptide" evidence="2">
    <location>
        <begin position="1"/>
        <end position="29"/>
    </location>
</feature>
<dbReference type="CDD" id="cd00190">
    <property type="entry name" value="Tryp_SPc"/>
    <property type="match status" value="1"/>
</dbReference>
<gene>
    <name evidence="4" type="ORF">RI129_000849</name>
</gene>
<reference evidence="4 5" key="1">
    <citation type="journal article" date="2024" name="Insects">
        <title>An Improved Chromosome-Level Genome Assembly of the Firefly Pyrocoelia pectoralis.</title>
        <authorList>
            <person name="Fu X."/>
            <person name="Meyer-Rochow V.B."/>
            <person name="Ballantyne L."/>
            <person name="Zhu X."/>
        </authorList>
    </citation>
    <scope>NUCLEOTIDE SEQUENCE [LARGE SCALE GENOMIC DNA]</scope>
    <source>
        <strain evidence="4">XCY_ONT2</strain>
    </source>
</reference>
<accession>A0AAN7ZJK7</accession>
<keyword evidence="1" id="KW-1015">Disulfide bond</keyword>
<dbReference type="Gene3D" id="2.40.10.10">
    <property type="entry name" value="Trypsin-like serine proteases"/>
    <property type="match status" value="2"/>
</dbReference>
<evidence type="ECO:0000256" key="1">
    <source>
        <dbReference type="ARBA" id="ARBA00023157"/>
    </source>
</evidence>
<dbReference type="PRINTS" id="PR00722">
    <property type="entry name" value="CHYMOTRYPSIN"/>
</dbReference>
<feature type="chain" id="PRO_5042862976" description="Peptidase S1 domain-containing protein" evidence="2">
    <location>
        <begin position="30"/>
        <end position="246"/>
    </location>
</feature>
<dbReference type="FunFam" id="2.40.10.10:FF:000068">
    <property type="entry name" value="transmembrane protease serine 2"/>
    <property type="match status" value="1"/>
</dbReference>
<feature type="domain" description="Peptidase S1" evidence="3">
    <location>
        <begin position="32"/>
        <end position="223"/>
    </location>
</feature>
<dbReference type="InterPro" id="IPR001254">
    <property type="entry name" value="Trypsin_dom"/>
</dbReference>
<evidence type="ECO:0000313" key="4">
    <source>
        <dbReference type="EMBL" id="KAK5649820.1"/>
    </source>
</evidence>
<dbReference type="Pfam" id="PF00089">
    <property type="entry name" value="Trypsin"/>
    <property type="match status" value="1"/>
</dbReference>
<dbReference type="InterPro" id="IPR001314">
    <property type="entry name" value="Peptidase_S1A"/>
</dbReference>
<dbReference type="EMBL" id="JAVRBK010000001">
    <property type="protein sequence ID" value="KAK5649820.1"/>
    <property type="molecule type" value="Genomic_DNA"/>
</dbReference>
<dbReference type="PANTHER" id="PTHR24252">
    <property type="entry name" value="ACROSIN-RELATED"/>
    <property type="match status" value="1"/>
</dbReference>
<protein>
    <recommendedName>
        <fullName evidence="3">Peptidase S1 domain-containing protein</fullName>
    </recommendedName>
</protein>
<dbReference type="SUPFAM" id="SSF50494">
    <property type="entry name" value="Trypsin-like serine proteases"/>
    <property type="match status" value="1"/>
</dbReference>
<comment type="caution">
    <text evidence="4">The sequence shown here is derived from an EMBL/GenBank/DDBJ whole genome shotgun (WGS) entry which is preliminary data.</text>
</comment>
<dbReference type="InterPro" id="IPR018114">
    <property type="entry name" value="TRYPSIN_HIS"/>
</dbReference>
<dbReference type="InterPro" id="IPR009003">
    <property type="entry name" value="Peptidase_S1_PA"/>
</dbReference>
<dbReference type="PROSITE" id="PS00134">
    <property type="entry name" value="TRYPSIN_HIS"/>
    <property type="match status" value="1"/>
</dbReference>
<dbReference type="GO" id="GO:0004252">
    <property type="term" value="F:serine-type endopeptidase activity"/>
    <property type="evidence" value="ECO:0007669"/>
    <property type="project" value="InterPro"/>
</dbReference>
<dbReference type="AlphaFoldDB" id="A0AAN7ZJK7"/>
<keyword evidence="2" id="KW-0732">Signal</keyword>
<dbReference type="InterPro" id="IPR043504">
    <property type="entry name" value="Peptidase_S1_PA_chymotrypsin"/>
</dbReference>
<dbReference type="GO" id="GO:0006508">
    <property type="term" value="P:proteolysis"/>
    <property type="evidence" value="ECO:0007669"/>
    <property type="project" value="InterPro"/>
</dbReference>
<name>A0AAN7ZJK7_9COLE</name>
<sequence>MWGTKRMTLFPKFTMCSLLICVCFYHVSSKRIVGGRPALEGECPYQVGLRKTYTKEHYCGGSIIAPLYVLTAAHCACVTYNEQNYPYSPNSIFVLAGQREIRIFNNSTIRSVEQIVIHKDYNSESMSNDIALLRLSSELPLKQNSNINAIPLINETLRSGSCIVSGWGVTKYGAFAPNKVLSLVEVQFINYTQCSQMYGLDDVELSPGMLCAGTFTGGKDACQVCIRANKAQQIQEVSRRGTLEAH</sequence>
<proteinExistence type="predicted"/>